<protein>
    <recommendedName>
        <fullName evidence="13">FAD-binding FR-type domain-containing protein</fullName>
    </recommendedName>
</protein>
<evidence type="ECO:0000256" key="10">
    <source>
        <dbReference type="ARBA" id="ARBA00023180"/>
    </source>
</evidence>
<reference evidence="14 15" key="1">
    <citation type="journal article" date="2013" name="PLoS ONE">
        <title>Genomic and secretomic analyses reveal unique features of the lignocellulolytic enzyme system of Penicillium decumbens.</title>
        <authorList>
            <person name="Liu G."/>
            <person name="Zhang L."/>
            <person name="Wei X."/>
            <person name="Zou G."/>
            <person name="Qin Y."/>
            <person name="Ma L."/>
            <person name="Li J."/>
            <person name="Zheng H."/>
            <person name="Wang S."/>
            <person name="Wang C."/>
            <person name="Xun L."/>
            <person name="Zhao G.-P."/>
            <person name="Zhou Z."/>
            <person name="Qu Y."/>
        </authorList>
    </citation>
    <scope>NUCLEOTIDE SEQUENCE [LARGE SCALE GENOMIC DNA]</scope>
    <source>
        <strain evidence="15">114-2 / CGMCC 5302</strain>
    </source>
</reference>
<organism evidence="14 15">
    <name type="scientific">Penicillium oxalicum (strain 114-2 / CGMCC 5302)</name>
    <name type="common">Penicillium decumbens</name>
    <dbReference type="NCBI Taxonomy" id="933388"/>
    <lineage>
        <taxon>Eukaryota</taxon>
        <taxon>Fungi</taxon>
        <taxon>Dikarya</taxon>
        <taxon>Ascomycota</taxon>
        <taxon>Pezizomycotina</taxon>
        <taxon>Eurotiomycetes</taxon>
        <taxon>Eurotiomycetidae</taxon>
        <taxon>Eurotiales</taxon>
        <taxon>Aspergillaceae</taxon>
        <taxon>Penicillium</taxon>
    </lineage>
</organism>
<dbReference type="AlphaFoldDB" id="S7ZN48"/>
<evidence type="ECO:0000256" key="9">
    <source>
        <dbReference type="ARBA" id="ARBA00023136"/>
    </source>
</evidence>
<feature type="domain" description="FAD-binding FR-type" evidence="13">
    <location>
        <begin position="278"/>
        <end position="425"/>
    </location>
</feature>
<dbReference type="SFLD" id="SFLDG01168">
    <property type="entry name" value="Ferric_reductase_subgroup_(FRE"/>
    <property type="match status" value="1"/>
</dbReference>
<feature type="transmembrane region" description="Helical" evidence="12">
    <location>
        <begin position="183"/>
        <end position="204"/>
    </location>
</feature>
<feature type="transmembrane region" description="Helical" evidence="12">
    <location>
        <begin position="108"/>
        <end position="127"/>
    </location>
</feature>
<dbReference type="GO" id="GO:0015677">
    <property type="term" value="P:copper ion import"/>
    <property type="evidence" value="ECO:0007669"/>
    <property type="project" value="TreeGrafter"/>
</dbReference>
<dbReference type="eggNOG" id="KOG0039">
    <property type="taxonomic scope" value="Eukaryota"/>
</dbReference>
<dbReference type="Gene3D" id="3.40.50.80">
    <property type="entry name" value="Nucleotide-binding domain of ferredoxin-NADP reductase (FNR) module"/>
    <property type="match status" value="1"/>
</dbReference>
<keyword evidence="6 12" id="KW-1133">Transmembrane helix</keyword>
<feature type="region of interest" description="Disordered" evidence="11">
    <location>
        <begin position="384"/>
        <end position="405"/>
    </location>
</feature>
<evidence type="ECO:0000256" key="1">
    <source>
        <dbReference type="ARBA" id="ARBA00004141"/>
    </source>
</evidence>
<evidence type="ECO:0000256" key="6">
    <source>
        <dbReference type="ARBA" id="ARBA00022989"/>
    </source>
</evidence>
<keyword evidence="10" id="KW-0325">Glycoprotein</keyword>
<feature type="transmembrane region" description="Helical" evidence="12">
    <location>
        <begin position="224"/>
        <end position="241"/>
    </location>
</feature>
<dbReference type="PANTHER" id="PTHR32361:SF9">
    <property type="entry name" value="FERRIC REDUCTASE TRANSMEMBRANE COMPONENT 3-RELATED"/>
    <property type="match status" value="1"/>
</dbReference>
<dbReference type="GO" id="GO:0006879">
    <property type="term" value="P:intracellular iron ion homeostasis"/>
    <property type="evidence" value="ECO:0007669"/>
    <property type="project" value="TreeGrafter"/>
</dbReference>
<feature type="transmembrane region" description="Helical" evidence="12">
    <location>
        <begin position="147"/>
        <end position="171"/>
    </location>
</feature>
<dbReference type="Pfam" id="PF08030">
    <property type="entry name" value="NAD_binding_6"/>
    <property type="match status" value="1"/>
</dbReference>
<evidence type="ECO:0000256" key="7">
    <source>
        <dbReference type="ARBA" id="ARBA00023002"/>
    </source>
</evidence>
<proteinExistence type="inferred from homology"/>
<gene>
    <name evidence="14" type="ORF">PDE_07064</name>
</gene>
<keyword evidence="8" id="KW-0406">Ion transport</keyword>
<accession>S7ZN48</accession>
<evidence type="ECO:0000256" key="11">
    <source>
        <dbReference type="SAM" id="MobiDB-lite"/>
    </source>
</evidence>
<keyword evidence="7" id="KW-0560">Oxidoreductase</keyword>
<dbReference type="GO" id="GO:0006826">
    <property type="term" value="P:iron ion transport"/>
    <property type="evidence" value="ECO:0007669"/>
    <property type="project" value="TreeGrafter"/>
</dbReference>
<evidence type="ECO:0000259" key="13">
    <source>
        <dbReference type="PROSITE" id="PS51384"/>
    </source>
</evidence>
<dbReference type="Pfam" id="PF01794">
    <property type="entry name" value="Ferric_reduct"/>
    <property type="match status" value="1"/>
</dbReference>
<dbReference type="PhylomeDB" id="S7ZN48"/>
<feature type="transmembrane region" description="Helical" evidence="12">
    <location>
        <begin position="274"/>
        <end position="293"/>
    </location>
</feature>
<comment type="subcellular location">
    <subcellularLocation>
        <location evidence="1">Membrane</location>
        <topology evidence="1">Multi-pass membrane protein</topology>
    </subcellularLocation>
</comment>
<dbReference type="CDD" id="cd06186">
    <property type="entry name" value="NOX_Duox_like_FAD_NADP"/>
    <property type="match status" value="1"/>
</dbReference>
<dbReference type="OrthoDB" id="3944240at2759"/>
<keyword evidence="3" id="KW-0813">Transport</keyword>
<feature type="compositionally biased region" description="Basic and acidic residues" evidence="11">
    <location>
        <begin position="387"/>
        <end position="404"/>
    </location>
</feature>
<dbReference type="GO" id="GO:0000293">
    <property type="term" value="F:ferric-chelate reductase activity"/>
    <property type="evidence" value="ECO:0007669"/>
    <property type="project" value="UniProtKB-ARBA"/>
</dbReference>
<name>S7ZN48_PENO1</name>
<evidence type="ECO:0000256" key="4">
    <source>
        <dbReference type="ARBA" id="ARBA00022692"/>
    </source>
</evidence>
<sequence length="612" mass="68528">MASSEGVDFTNVTEASNFLGELLDDTVFQINGNARARYFWYGVSAFIGVVAIFNLAWRLELRRRRFSKAHSSGKFIRCATTITQLARRATYPQVTPTHTAYWFKVPPLGIVYLILAYVLFILLLEFVEGEGVTGPTWWTLVGVRAAWLAVAQMPLIVLLVGKHSLIGLLTGVSYERLNVLHRWVARGMLLLVTLHFALLAWGWSRFPGLQSLEWATDEAYRSGVAAYAIILWMNVSAVAPLRHWSWDFFVFQHIVTYMGFIIAIAMHIPGSANYALVYIYVAVALYLVERLIYFARFAFTNFGLSKVVLQPLEGDVTKMYVTNRRVRTWTPGAHVLIGIPRFGLIQSHPATILSTPTSHNGDMVLLLRAYQGFTRRIYQQQQHQQKKLHDSEGAASISHHERQSGSKPARFVALINGPYGASHADFASFETLVLVAGATGVTFTIASLLDLAHRVTREVESGMRNSPLRKVIFIWLVRKSVWVEWISDELRKATVDLEQAQIGFELQVFVTQAGRQETTLTGRPVVDSQDQNRESEEKFTLNGQVGEISGLTVGLGRPTWKTLLQGHLCEASGESAVGVCGPLSLSVEVRREVVSLNADRTRPVYLHVESFS</sequence>
<dbReference type="STRING" id="933388.S7ZN48"/>
<feature type="transmembrane region" description="Helical" evidence="12">
    <location>
        <begin position="248"/>
        <end position="268"/>
    </location>
</feature>
<keyword evidence="9 12" id="KW-0472">Membrane</keyword>
<evidence type="ECO:0000256" key="3">
    <source>
        <dbReference type="ARBA" id="ARBA00022448"/>
    </source>
</evidence>
<evidence type="ECO:0000256" key="8">
    <source>
        <dbReference type="ARBA" id="ARBA00023065"/>
    </source>
</evidence>
<dbReference type="Pfam" id="PF08022">
    <property type="entry name" value="FAD_binding_8"/>
    <property type="match status" value="1"/>
</dbReference>
<dbReference type="GO" id="GO:0005886">
    <property type="term" value="C:plasma membrane"/>
    <property type="evidence" value="ECO:0007669"/>
    <property type="project" value="TreeGrafter"/>
</dbReference>
<evidence type="ECO:0000256" key="5">
    <source>
        <dbReference type="ARBA" id="ARBA00022982"/>
    </source>
</evidence>
<dbReference type="InterPro" id="IPR017927">
    <property type="entry name" value="FAD-bd_FR_type"/>
</dbReference>
<dbReference type="SFLD" id="SFLDS00052">
    <property type="entry name" value="Ferric_Reductase_Domain"/>
    <property type="match status" value="1"/>
</dbReference>
<dbReference type="Proteomes" id="UP000019376">
    <property type="component" value="Unassembled WGS sequence"/>
</dbReference>
<dbReference type="EMBL" id="KB644414">
    <property type="protein sequence ID" value="EPS32105.1"/>
    <property type="molecule type" value="Genomic_DNA"/>
</dbReference>
<keyword evidence="5" id="KW-0249">Electron transport</keyword>
<comment type="similarity">
    <text evidence="2">Belongs to the ferric reductase (FRE) family.</text>
</comment>
<dbReference type="PROSITE" id="PS51384">
    <property type="entry name" value="FAD_FR"/>
    <property type="match status" value="1"/>
</dbReference>
<dbReference type="InterPro" id="IPR051410">
    <property type="entry name" value="Ferric/Cupric_Reductase"/>
</dbReference>
<dbReference type="InterPro" id="IPR013112">
    <property type="entry name" value="FAD-bd_8"/>
</dbReference>
<dbReference type="InterPro" id="IPR013121">
    <property type="entry name" value="Fe_red_NAD-bd_6"/>
</dbReference>
<evidence type="ECO:0000313" key="14">
    <source>
        <dbReference type="EMBL" id="EPS32105.1"/>
    </source>
</evidence>
<dbReference type="SUPFAM" id="SSF52343">
    <property type="entry name" value="Ferredoxin reductase-like, C-terminal NADP-linked domain"/>
    <property type="match status" value="1"/>
</dbReference>
<dbReference type="InterPro" id="IPR013130">
    <property type="entry name" value="Fe3_Rdtase_TM_dom"/>
</dbReference>
<keyword evidence="15" id="KW-1185">Reference proteome</keyword>
<dbReference type="PANTHER" id="PTHR32361">
    <property type="entry name" value="FERRIC/CUPRIC REDUCTASE TRANSMEMBRANE COMPONENT"/>
    <property type="match status" value="1"/>
</dbReference>
<evidence type="ECO:0000313" key="15">
    <source>
        <dbReference type="Proteomes" id="UP000019376"/>
    </source>
</evidence>
<dbReference type="HOGENOM" id="CLU_010365_6_0_1"/>
<feature type="transmembrane region" description="Helical" evidence="12">
    <location>
        <begin position="38"/>
        <end position="57"/>
    </location>
</feature>
<keyword evidence="4 12" id="KW-0812">Transmembrane</keyword>
<dbReference type="InterPro" id="IPR039261">
    <property type="entry name" value="FNR_nucleotide-bd"/>
</dbReference>
<evidence type="ECO:0000256" key="12">
    <source>
        <dbReference type="SAM" id="Phobius"/>
    </source>
</evidence>
<evidence type="ECO:0000256" key="2">
    <source>
        <dbReference type="ARBA" id="ARBA00006278"/>
    </source>
</evidence>